<dbReference type="Proteomes" id="UP000018208">
    <property type="component" value="Unassembled WGS sequence"/>
</dbReference>
<evidence type="ECO:0000313" key="1">
    <source>
        <dbReference type="EMBL" id="KAH0569891.1"/>
    </source>
</evidence>
<dbReference type="EMBL" id="AUWU02000008">
    <property type="protein sequence ID" value="KAH0569891.1"/>
    <property type="molecule type" value="Genomic_DNA"/>
</dbReference>
<protein>
    <submittedName>
        <fullName evidence="1">Uncharacterized protein</fullName>
    </submittedName>
</protein>
<comment type="caution">
    <text evidence="1">The sequence shown here is derived from an EMBL/GenBank/DDBJ whole genome shotgun (WGS) entry which is preliminary data.</text>
</comment>
<dbReference type="RefSeq" id="XP_067760664.1">
    <property type="nucleotide sequence ID" value="XM_067911642.1"/>
</dbReference>
<accession>A0A9P8LKL7</accession>
<keyword evidence="2" id="KW-1185">Reference proteome</keyword>
<evidence type="ECO:0000313" key="2">
    <source>
        <dbReference type="Proteomes" id="UP000018208"/>
    </source>
</evidence>
<name>A0A9P8LKL7_9EUKA</name>
<reference evidence="1 2" key="1">
    <citation type="journal article" date="2014" name="PLoS Genet.">
        <title>The Genome of Spironucleus salmonicida Highlights a Fish Pathogen Adapted to Fluctuating Environments.</title>
        <authorList>
            <person name="Xu F."/>
            <person name="Jerlstrom-Hultqvist J."/>
            <person name="Einarsson E."/>
            <person name="Astvaldsson A."/>
            <person name="Svard S.G."/>
            <person name="Andersson J.O."/>
        </authorList>
    </citation>
    <scope>NUCLEOTIDE SEQUENCE [LARGE SCALE GENOMIC DNA]</scope>
    <source>
        <strain evidence="1 2">ATCC 50377</strain>
    </source>
</reference>
<proteinExistence type="predicted"/>
<dbReference type="AlphaFoldDB" id="A0A9P8LKL7"/>
<gene>
    <name evidence="1" type="ORF">SS50377_27863</name>
</gene>
<organism evidence="1 2">
    <name type="scientific">Spironucleus salmonicida</name>
    <dbReference type="NCBI Taxonomy" id="348837"/>
    <lineage>
        <taxon>Eukaryota</taxon>
        <taxon>Metamonada</taxon>
        <taxon>Diplomonadida</taxon>
        <taxon>Hexamitidae</taxon>
        <taxon>Hexamitinae</taxon>
        <taxon>Spironucleus</taxon>
    </lineage>
</organism>
<dbReference type="GeneID" id="94301886"/>
<sequence length="103" mass="11880">MFTIHPSLIMQIARLVSEDSTTQYYIKSQQTPMFTELLEVSSEETNIKIIRDQKFTNQGTEISFSNQTSLVIMENCNQQDYKIVCSELERIVIKSAAKQLNIL</sequence>
<dbReference type="KEGG" id="ssao:94301886"/>